<dbReference type="InterPro" id="IPR009078">
    <property type="entry name" value="Ferritin-like_SF"/>
</dbReference>
<dbReference type="Gene3D" id="1.20.1260.10">
    <property type="match status" value="1"/>
</dbReference>
<dbReference type="EMBL" id="LNQE01001381">
    <property type="protein sequence ID" value="KUG18439.1"/>
    <property type="molecule type" value="Genomic_DNA"/>
</dbReference>
<proteinExistence type="predicted"/>
<dbReference type="PROSITE" id="PS51257">
    <property type="entry name" value="PROKAR_LIPOPROTEIN"/>
    <property type="match status" value="1"/>
</dbReference>
<gene>
    <name evidence="2" type="ORF">ASZ90_011854</name>
</gene>
<dbReference type="InterPro" id="IPR012347">
    <property type="entry name" value="Ferritin-like"/>
</dbReference>
<dbReference type="AlphaFoldDB" id="A0A0W8FC49"/>
<dbReference type="SUPFAM" id="SSF47240">
    <property type="entry name" value="Ferritin-like"/>
    <property type="match status" value="1"/>
</dbReference>
<reference evidence="2" key="1">
    <citation type="journal article" date="2015" name="Proc. Natl. Acad. Sci. U.S.A.">
        <title>Networks of energetic and metabolic interactions define dynamics in microbial communities.</title>
        <authorList>
            <person name="Embree M."/>
            <person name="Liu J.K."/>
            <person name="Al-Bassam M.M."/>
            <person name="Zengler K."/>
        </authorList>
    </citation>
    <scope>NUCLEOTIDE SEQUENCE</scope>
</reference>
<protein>
    <recommendedName>
        <fullName evidence="1">DOMON domain-containing protein</fullName>
    </recommendedName>
</protein>
<accession>A0A0W8FC49</accession>
<evidence type="ECO:0000313" key="2">
    <source>
        <dbReference type="EMBL" id="KUG18439.1"/>
    </source>
</evidence>
<dbReference type="InterPro" id="IPR005018">
    <property type="entry name" value="DOMON_domain"/>
</dbReference>
<organism evidence="2">
    <name type="scientific">hydrocarbon metagenome</name>
    <dbReference type="NCBI Taxonomy" id="938273"/>
    <lineage>
        <taxon>unclassified sequences</taxon>
        <taxon>metagenomes</taxon>
        <taxon>ecological metagenomes</taxon>
    </lineage>
</organism>
<name>A0A0W8FC49_9ZZZZ</name>
<feature type="domain" description="DOMON" evidence="1">
    <location>
        <begin position="65"/>
        <end position="184"/>
    </location>
</feature>
<dbReference type="Pfam" id="PF03351">
    <property type="entry name" value="DOMON"/>
    <property type="match status" value="1"/>
</dbReference>
<dbReference type="PROSITE" id="PS50836">
    <property type="entry name" value="DOMON"/>
    <property type="match status" value="1"/>
</dbReference>
<sequence length="381" mass="42174">MRAINAVLLLALLLTFSGCVERPEAPAVSEQQATEEWKADGIVSEGEYTRSMLLQAPTRQGYSGGDMQISWRNDEEDLYLALNGSTLGWLALGFEPLEWMKDSDIILASVDKGTAVVLDEYCTGNYGPHIEDTMLGGTDDIQEFSGSESAGRTTIELKRSLQSHDRFDKSFTPGQAVSIIWALSDNPDISQKHDVAYGEGILSLTRAGGVASASLPGSLTPIEKDGLIFIWEEEKAARDIYSSLYEKNNLTIFLDLTRSEESHMDQAKAVIDKYGLVLPADVPGVFENQTLQDIHDRLLAEGLESDEQALKVAAEFEEISIMDLEAELAAAENEDVRTMYQGLLAGSRKHLRSYVADLKEQGIEYEPRHLLRSEFEETVRV</sequence>
<evidence type="ECO:0000259" key="1">
    <source>
        <dbReference type="PROSITE" id="PS50836"/>
    </source>
</evidence>
<comment type="caution">
    <text evidence="2">The sequence shown here is derived from an EMBL/GenBank/DDBJ whole genome shotgun (WGS) entry which is preliminary data.</text>
</comment>
<dbReference type="CDD" id="cd01048">
    <property type="entry name" value="Ferritin_like_AB2"/>
    <property type="match status" value="1"/>
</dbReference>
<dbReference type="InterPro" id="IPR019243">
    <property type="entry name" value="DUF2202"/>
</dbReference>
<dbReference type="SMART" id="SM00664">
    <property type="entry name" value="DoH"/>
    <property type="match status" value="1"/>
</dbReference>
<dbReference type="InterPro" id="IPR045266">
    <property type="entry name" value="DOH_DOMON"/>
</dbReference>
<dbReference type="PANTHER" id="PTHR46901:SF2">
    <property type="entry name" value="GH04942P"/>
    <property type="match status" value="1"/>
</dbReference>
<dbReference type="CDD" id="cd09631">
    <property type="entry name" value="DOMON_DOH"/>
    <property type="match status" value="1"/>
</dbReference>
<dbReference type="PANTHER" id="PTHR46901">
    <property type="entry name" value="GH04942P"/>
    <property type="match status" value="1"/>
</dbReference>
<dbReference type="Gene3D" id="2.60.40.1210">
    <property type="entry name" value="Cellobiose dehydrogenase, cytochrome domain"/>
    <property type="match status" value="1"/>
</dbReference>
<dbReference type="Pfam" id="PF09968">
    <property type="entry name" value="DUF2202"/>
    <property type="match status" value="1"/>
</dbReference>